<dbReference type="AlphaFoldDB" id="A0AAN9U0R6"/>
<name>A0AAN9U0R6_9PEZI</name>
<dbReference type="SUPFAM" id="SSF82215">
    <property type="entry name" value="C-terminal autoproteolytic domain of nucleoporin nup98"/>
    <property type="match status" value="1"/>
</dbReference>
<gene>
    <name evidence="2" type="ORF">SLS53_007393</name>
</gene>
<feature type="region of interest" description="Disordered" evidence="1">
    <location>
        <begin position="592"/>
        <end position="619"/>
    </location>
</feature>
<feature type="region of interest" description="Disordered" evidence="1">
    <location>
        <begin position="128"/>
        <end position="198"/>
    </location>
</feature>
<protein>
    <submittedName>
        <fullName evidence="2">Uncharacterized protein</fullName>
    </submittedName>
</protein>
<dbReference type="EMBL" id="JAJSPL020000037">
    <property type="protein sequence ID" value="KAK7735652.1"/>
    <property type="molecule type" value="Genomic_DNA"/>
</dbReference>
<evidence type="ECO:0000313" key="2">
    <source>
        <dbReference type="EMBL" id="KAK7735652.1"/>
    </source>
</evidence>
<feature type="region of interest" description="Disordered" evidence="1">
    <location>
        <begin position="668"/>
        <end position="704"/>
    </location>
</feature>
<organism evidence="2 3">
    <name type="scientific">Cytospora paraplurivora</name>
    <dbReference type="NCBI Taxonomy" id="2898453"/>
    <lineage>
        <taxon>Eukaryota</taxon>
        <taxon>Fungi</taxon>
        <taxon>Dikarya</taxon>
        <taxon>Ascomycota</taxon>
        <taxon>Pezizomycotina</taxon>
        <taxon>Sordariomycetes</taxon>
        <taxon>Sordariomycetidae</taxon>
        <taxon>Diaporthales</taxon>
        <taxon>Cytosporaceae</taxon>
        <taxon>Cytospora</taxon>
    </lineage>
</organism>
<keyword evidence="3" id="KW-1185">Reference proteome</keyword>
<comment type="caution">
    <text evidence="2">The sequence shown here is derived from an EMBL/GenBank/DDBJ whole genome shotgun (WGS) entry which is preliminary data.</text>
</comment>
<evidence type="ECO:0000256" key="1">
    <source>
        <dbReference type="SAM" id="MobiDB-lite"/>
    </source>
</evidence>
<feature type="compositionally biased region" description="Polar residues" evidence="1">
    <location>
        <begin position="156"/>
        <end position="171"/>
    </location>
</feature>
<dbReference type="Proteomes" id="UP001320245">
    <property type="component" value="Unassembled WGS sequence"/>
</dbReference>
<reference evidence="2 3" key="1">
    <citation type="journal article" date="2023" name="PLoS ONE">
        <title>Cytospora paraplurivora sp. nov. isolated from orchards with fruit tree decline syndrome in Ontario, Canada.</title>
        <authorList>
            <person name="Ilyukhin E."/>
            <person name="Nguyen H.D.T."/>
            <person name="Castle A.J."/>
            <person name="Ellouze W."/>
        </authorList>
    </citation>
    <scope>NUCLEOTIDE SEQUENCE [LARGE SCALE GENOMIC DNA]</scope>
    <source>
        <strain evidence="2 3">FDS-564</strain>
    </source>
</reference>
<evidence type="ECO:0000313" key="3">
    <source>
        <dbReference type="Proteomes" id="UP001320245"/>
    </source>
</evidence>
<dbReference type="InterPro" id="IPR036903">
    <property type="entry name" value="Nup98_auto-Pept-S59_dom_sf"/>
</dbReference>
<sequence length="747" mass="84399">MAPLTEQELNDRKVEAKRVVAGRTQLAQAIRDQAQQWIDNLRQKDYDHEKPSRWFTPYRVITKTKDKNTELCAAAFVAIEAMQEVRGTFPRFKVHNKEIDFPYIETASALKNDLREHRYWAQFCVPPPQTSSLTSEKAAGKRKALTSSRPRPPVIASSQHSTMSPPSNLHQPSYAVPSQEIRSQYQPPVVPAKRQDDSYRLDTRPAKKAVIGDPQRADSTHVTEHFLVPSVDAVKSLPLEARRMIVDLQVIRLGIGQVMFTEPIDLSNDQILENVAGNLVKVVSPTTVTLLDGNITGYRGDGSARHPLLQSFRFSSDGGRHVFEVDMQSQLDSYRDKVGTWEFTFSPNPSSLGILRFPDRPWIGIPVTPQLRDISSSGGLVEQIARPSLTLLVQHVTPIFVQEHEGRIRHKPVQFVGITQFFQQDGCRFLVALSKNTRRPCYRYWSYQLSCERIVKLRKITNIGFSDFTFFQNCEGMRESQVLDFFARLRDKQPLMQAREAAMKIDAHATEDIAKVTDELYLVGGNYDSSHDRCNPWVVKSTGNHSNRIPLLFFQDLLELLQFPPATDNNVTDSHIPADEGHDMVQYAQPMETVDDSDSNSQAKFDPKDEEDYIPPFTTFSRGRKVAPAFAAASYPKSSSPLHDDQGLVNSIERQGDSHRQLFTVVKEEDPESAADQASPPEGQSNDRPPSPVEEPINQPQMSGQVLEVLQAMVTGMEERMEARLEARLEARMDAFEDRIRGHYGGT</sequence>
<proteinExistence type="predicted"/>
<accession>A0AAN9U0R6</accession>